<evidence type="ECO:0000256" key="5">
    <source>
        <dbReference type="ARBA" id="ARBA00048542"/>
    </source>
</evidence>
<evidence type="ECO:0000259" key="8">
    <source>
        <dbReference type="Pfam" id="PF02525"/>
    </source>
</evidence>
<dbReference type="HAMAP" id="MF_01216">
    <property type="entry name" value="Azoreductase_type1"/>
    <property type="match status" value="1"/>
</dbReference>
<feature type="region of interest" description="Disordered" evidence="7">
    <location>
        <begin position="1"/>
        <end position="20"/>
    </location>
</feature>
<comment type="function">
    <text evidence="6">Also exhibits azoreductase activity. Catalyzes the reductive cleavage of the azo bond in aromatic azo compounds to the corresponding amines.</text>
</comment>
<dbReference type="PANTHER" id="PTHR43741:SF4">
    <property type="entry name" value="FMN-DEPENDENT NADH:QUINONE OXIDOREDUCTASE"/>
    <property type="match status" value="1"/>
</dbReference>
<dbReference type="GO" id="GO:0009055">
    <property type="term" value="F:electron transfer activity"/>
    <property type="evidence" value="ECO:0007669"/>
    <property type="project" value="UniProtKB-UniRule"/>
</dbReference>
<dbReference type="InterPro" id="IPR029039">
    <property type="entry name" value="Flavoprotein-like_sf"/>
</dbReference>
<feature type="compositionally biased region" description="Polar residues" evidence="7">
    <location>
        <begin position="9"/>
        <end position="20"/>
    </location>
</feature>
<organism evidence="9 10">
    <name type="scientific">Cupriavidus gilardii</name>
    <dbReference type="NCBI Taxonomy" id="82541"/>
    <lineage>
        <taxon>Bacteria</taxon>
        <taxon>Pseudomonadati</taxon>
        <taxon>Pseudomonadota</taxon>
        <taxon>Betaproteobacteria</taxon>
        <taxon>Burkholderiales</taxon>
        <taxon>Burkholderiaceae</taxon>
        <taxon>Cupriavidus</taxon>
    </lineage>
</organism>
<comment type="caution">
    <text evidence="6">Lacks conserved residue(s) required for the propagation of feature annotation.</text>
</comment>
<keyword evidence="1 6" id="KW-0285">Flavoprotein</keyword>
<dbReference type="EMBL" id="JABEMD010000007">
    <property type="protein sequence ID" value="NNH10465.1"/>
    <property type="molecule type" value="Genomic_DNA"/>
</dbReference>
<dbReference type="PANTHER" id="PTHR43741">
    <property type="entry name" value="FMN-DEPENDENT NADH-AZOREDUCTASE 1"/>
    <property type="match status" value="1"/>
</dbReference>
<dbReference type="InterPro" id="IPR050104">
    <property type="entry name" value="FMN-dep_NADH:Q_OxRdtase_AzoR1"/>
</dbReference>
<evidence type="ECO:0000256" key="2">
    <source>
        <dbReference type="ARBA" id="ARBA00022643"/>
    </source>
</evidence>
<evidence type="ECO:0000256" key="7">
    <source>
        <dbReference type="SAM" id="MobiDB-lite"/>
    </source>
</evidence>
<keyword evidence="3 6" id="KW-0560">Oxidoreductase</keyword>
<comment type="catalytic activity">
    <reaction evidence="5">
        <text>N,N-dimethyl-1,4-phenylenediamine + anthranilate + 2 NAD(+) = 2-(4-dimethylaminophenyl)diazenylbenzoate + 2 NADH + 2 H(+)</text>
        <dbReference type="Rhea" id="RHEA:55872"/>
        <dbReference type="ChEBI" id="CHEBI:15378"/>
        <dbReference type="ChEBI" id="CHEBI:15783"/>
        <dbReference type="ChEBI" id="CHEBI:16567"/>
        <dbReference type="ChEBI" id="CHEBI:57540"/>
        <dbReference type="ChEBI" id="CHEBI:57945"/>
        <dbReference type="ChEBI" id="CHEBI:71579"/>
        <dbReference type="EC" id="1.7.1.17"/>
    </reaction>
    <physiologicalReaction direction="right-to-left" evidence="5">
        <dbReference type="Rhea" id="RHEA:55874"/>
    </physiologicalReaction>
</comment>
<comment type="function">
    <text evidence="6">Quinone reductase that provides resistance to thiol-specific stress caused by electrophilic quinones.</text>
</comment>
<comment type="subunit">
    <text evidence="6">Homodimer.</text>
</comment>
<name>A0A849B9N5_9BURK</name>
<proteinExistence type="inferred from homology"/>
<keyword evidence="2 6" id="KW-0288">FMN</keyword>
<dbReference type="EC" id="1.6.5.-" evidence="6"/>
<dbReference type="RefSeq" id="WP_082371448.1">
    <property type="nucleotide sequence ID" value="NZ_BAAAEB010000029.1"/>
</dbReference>
<feature type="binding site" evidence="6">
    <location>
        <position position="10"/>
    </location>
    <ligand>
        <name>FMN</name>
        <dbReference type="ChEBI" id="CHEBI:58210"/>
    </ligand>
</feature>
<evidence type="ECO:0000256" key="4">
    <source>
        <dbReference type="ARBA" id="ARBA00023027"/>
    </source>
</evidence>
<protein>
    <recommendedName>
        <fullName evidence="6">FMN dependent NADH:quinone oxidoreductase</fullName>
        <ecNumber evidence="6">1.6.5.-</ecNumber>
    </recommendedName>
    <alternativeName>
        <fullName evidence="6">Azo-dye reductase</fullName>
    </alternativeName>
    <alternativeName>
        <fullName evidence="6">FMN-dependent NADH-azo compound oxidoreductase</fullName>
    </alternativeName>
    <alternativeName>
        <fullName evidence="6">FMN-dependent NADH-azoreductase</fullName>
        <ecNumber evidence="6">1.7.1.17</ecNumber>
    </alternativeName>
</protein>
<comment type="caution">
    <text evidence="9">The sequence shown here is derived from an EMBL/GenBank/DDBJ whole genome shotgun (WGS) entry which is preliminary data.</text>
</comment>
<dbReference type="InterPro" id="IPR023048">
    <property type="entry name" value="NADH:quinone_OxRdtase_FMN_depd"/>
</dbReference>
<evidence type="ECO:0000313" key="10">
    <source>
        <dbReference type="Proteomes" id="UP000542973"/>
    </source>
</evidence>
<gene>
    <name evidence="6" type="primary">azoR</name>
    <name evidence="9" type="ORF">HLB16_06150</name>
</gene>
<dbReference type="Gene3D" id="3.40.50.360">
    <property type="match status" value="1"/>
</dbReference>
<sequence>MRTVLHVSASPNGEASTSRATGAALIERMRQRETLRVVERDLARRPPPLVDGAFAHASLAAESTDAASDTGVLAFSASLIAEMQAADRIVISTPMHNFTVPATLKAWIDQILRPGRTFARTPEGKKGLLANRPVYLIVGSGGPLGDDGKGQPDFLTPYLRHALATAGLHDLSVLRLDNLRRGPAYLERAQALADAWIAQQIAALSLNPPALTAQKSAPSGIPCPIDPPLRPGIA</sequence>
<reference evidence="9 10" key="1">
    <citation type="submission" date="2020-05" db="EMBL/GenBank/DDBJ databases">
        <title>MicrobeNet Type strains.</title>
        <authorList>
            <person name="Nicholson A.C."/>
        </authorList>
    </citation>
    <scope>NUCLEOTIDE SEQUENCE [LARGE SCALE GENOMIC DNA]</scope>
    <source>
        <strain evidence="9 10">ATCC 700815</strain>
    </source>
</reference>
<evidence type="ECO:0000256" key="1">
    <source>
        <dbReference type="ARBA" id="ARBA00022630"/>
    </source>
</evidence>
<dbReference type="GO" id="GO:0016655">
    <property type="term" value="F:oxidoreductase activity, acting on NAD(P)H, quinone or similar compound as acceptor"/>
    <property type="evidence" value="ECO:0007669"/>
    <property type="project" value="InterPro"/>
</dbReference>
<dbReference type="AlphaFoldDB" id="A0A849B9N5"/>
<dbReference type="Pfam" id="PF02525">
    <property type="entry name" value="Flavodoxin_2"/>
    <property type="match status" value="1"/>
</dbReference>
<comment type="similarity">
    <text evidence="6">Belongs to the azoreductase type 1 family.</text>
</comment>
<feature type="domain" description="Flavodoxin-like fold" evidence="8">
    <location>
        <begin position="3"/>
        <end position="195"/>
    </location>
</feature>
<feature type="binding site" evidence="6">
    <location>
        <begin position="16"/>
        <end position="18"/>
    </location>
    <ligand>
        <name>FMN</name>
        <dbReference type="ChEBI" id="CHEBI:58210"/>
    </ligand>
</feature>
<dbReference type="GO" id="GO:0016652">
    <property type="term" value="F:oxidoreductase activity, acting on NAD(P)H as acceptor"/>
    <property type="evidence" value="ECO:0007669"/>
    <property type="project" value="UniProtKB-UniRule"/>
</dbReference>
<comment type="cofactor">
    <cofactor evidence="6">
        <name>FMN</name>
        <dbReference type="ChEBI" id="CHEBI:58210"/>
    </cofactor>
    <text evidence="6">Binds 1 FMN per subunit.</text>
</comment>
<dbReference type="Proteomes" id="UP000542973">
    <property type="component" value="Unassembled WGS sequence"/>
</dbReference>
<dbReference type="SUPFAM" id="SSF52218">
    <property type="entry name" value="Flavoproteins"/>
    <property type="match status" value="1"/>
</dbReference>
<evidence type="ECO:0000313" key="9">
    <source>
        <dbReference type="EMBL" id="NNH10465.1"/>
    </source>
</evidence>
<comment type="catalytic activity">
    <reaction evidence="6">
        <text>2 a quinone + NADH + H(+) = 2 a 1,4-benzosemiquinone + NAD(+)</text>
        <dbReference type="Rhea" id="RHEA:65952"/>
        <dbReference type="ChEBI" id="CHEBI:15378"/>
        <dbReference type="ChEBI" id="CHEBI:57540"/>
        <dbReference type="ChEBI" id="CHEBI:57945"/>
        <dbReference type="ChEBI" id="CHEBI:132124"/>
        <dbReference type="ChEBI" id="CHEBI:134225"/>
    </reaction>
</comment>
<dbReference type="InterPro" id="IPR003680">
    <property type="entry name" value="Flavodoxin_fold"/>
</dbReference>
<accession>A0A849B9N5</accession>
<dbReference type="EC" id="1.7.1.17" evidence="6"/>
<keyword evidence="4 6" id="KW-0520">NAD</keyword>
<evidence type="ECO:0000256" key="6">
    <source>
        <dbReference type="HAMAP-Rule" id="MF_01216"/>
    </source>
</evidence>
<evidence type="ECO:0000256" key="3">
    <source>
        <dbReference type="ARBA" id="ARBA00023002"/>
    </source>
</evidence>
<dbReference type="GO" id="GO:0010181">
    <property type="term" value="F:FMN binding"/>
    <property type="evidence" value="ECO:0007669"/>
    <property type="project" value="UniProtKB-UniRule"/>
</dbReference>